<keyword evidence="4" id="KW-1185">Reference proteome</keyword>
<dbReference type="EMBL" id="JYDS01000108">
    <property type="protein sequence ID" value="KRZ25102.1"/>
    <property type="molecule type" value="Genomic_DNA"/>
</dbReference>
<gene>
    <name evidence="2" type="ORF">T4B_4307</name>
    <name evidence="3" type="ORF">T4B_6709</name>
</gene>
<dbReference type="Gene3D" id="3.30.160.60">
    <property type="entry name" value="Classic Zinc Finger"/>
    <property type="match status" value="1"/>
</dbReference>
<evidence type="ECO:0000313" key="2">
    <source>
        <dbReference type="EMBL" id="KRZ16743.1"/>
    </source>
</evidence>
<evidence type="ECO:0000256" key="1">
    <source>
        <dbReference type="SAM" id="Phobius"/>
    </source>
</evidence>
<accession>A0A0V1I2U6</accession>
<feature type="transmembrane region" description="Helical" evidence="1">
    <location>
        <begin position="89"/>
        <end position="111"/>
    </location>
</feature>
<organism evidence="2 4">
    <name type="scientific">Trichinella pseudospiralis</name>
    <name type="common">Parasitic roundworm</name>
    <dbReference type="NCBI Taxonomy" id="6337"/>
    <lineage>
        <taxon>Eukaryota</taxon>
        <taxon>Metazoa</taxon>
        <taxon>Ecdysozoa</taxon>
        <taxon>Nematoda</taxon>
        <taxon>Enoplea</taxon>
        <taxon>Dorylaimia</taxon>
        <taxon>Trichinellida</taxon>
        <taxon>Trichinellidae</taxon>
        <taxon>Trichinella</taxon>
    </lineage>
</organism>
<keyword evidence="1" id="KW-1133">Transmembrane helix</keyword>
<dbReference type="Proteomes" id="UP000054805">
    <property type="component" value="Unassembled WGS sequence"/>
</dbReference>
<evidence type="ECO:0008006" key="5">
    <source>
        <dbReference type="Google" id="ProtNLM"/>
    </source>
</evidence>
<comment type="caution">
    <text evidence="2">The sequence shown here is derived from an EMBL/GenBank/DDBJ whole genome shotgun (WGS) entry which is preliminary data.</text>
</comment>
<dbReference type="SUPFAM" id="SSF57667">
    <property type="entry name" value="beta-beta-alpha zinc fingers"/>
    <property type="match status" value="1"/>
</dbReference>
<protein>
    <recommendedName>
        <fullName evidence="5">C2H2-type domain-containing protein</fullName>
    </recommendedName>
</protein>
<dbReference type="InterPro" id="IPR036236">
    <property type="entry name" value="Znf_C2H2_sf"/>
</dbReference>
<evidence type="ECO:0000313" key="3">
    <source>
        <dbReference type="EMBL" id="KRZ25102.1"/>
    </source>
</evidence>
<keyword evidence="1" id="KW-0472">Membrane</keyword>
<sequence length="361" mass="40579">MADSLTKPVYKQQTESFAKHTGLDGYGQENENKCPTSVRDQIAQDLFQELEINYLKLGISQNTRAKHSVQISYHVLDFHDPGQYKDKSVGVVVVAGVMLAVAVWSSVVWFVTSRFGGLGHKIAEDALNVSMSMKCEQWPGQSQGKPQVPGRQKKVFRSSVHEAPYQTDARTPVENPKANPCIYVHRGGVPETVAQLAPWLMNHGSDTHSGLKPYVCEDDGCQRAYCGRSSLQQHMKRVEFKSYRYNGRCIRGWLEFQPKTRIEVSERQAKTCLRPLRYNGGTCNGRTDATFESETKDVFMNARMRTAVLLSNPIDELWQYTQRLVAICVFRGLLSACLVIAATAYEDVLINLGFGSRASWK</sequence>
<reference evidence="2 4" key="1">
    <citation type="submission" date="2015-01" db="EMBL/GenBank/DDBJ databases">
        <title>Evolution of Trichinella species and genotypes.</title>
        <authorList>
            <person name="Korhonen P.K."/>
            <person name="Edoardo P."/>
            <person name="Giuseppe L.R."/>
            <person name="Gasser R.B."/>
        </authorList>
    </citation>
    <scope>NUCLEOTIDE SEQUENCE [LARGE SCALE GENOMIC DNA]</scope>
    <source>
        <strain evidence="2">ISS588</strain>
    </source>
</reference>
<dbReference type="EMBL" id="JYDS01000299">
    <property type="protein sequence ID" value="KRZ16743.1"/>
    <property type="molecule type" value="Genomic_DNA"/>
</dbReference>
<name>A0A0V1I2U6_TRIPS</name>
<dbReference type="AlphaFoldDB" id="A0A0V1I2U6"/>
<keyword evidence="1" id="KW-0812">Transmembrane</keyword>
<proteinExistence type="predicted"/>
<evidence type="ECO:0000313" key="4">
    <source>
        <dbReference type="Proteomes" id="UP000054805"/>
    </source>
</evidence>